<dbReference type="EC" id="1.1.1.270" evidence="2"/>
<feature type="region of interest" description="Disordered" evidence="3">
    <location>
        <begin position="316"/>
        <end position="376"/>
    </location>
</feature>
<gene>
    <name evidence="4" type="primary">acr1_2</name>
    <name evidence="4" type="ORF">CMMCAS07_17105</name>
</gene>
<dbReference type="InterPro" id="IPR036291">
    <property type="entry name" value="NAD(P)-bd_dom_sf"/>
</dbReference>
<dbReference type="PRINTS" id="PR00081">
    <property type="entry name" value="GDHRDH"/>
</dbReference>
<dbReference type="AlphaFoldDB" id="A0A251XE19"/>
<dbReference type="GO" id="GO:0000253">
    <property type="term" value="F:3-beta-hydroxysteroid 3-dehydrogenase (NADP+) activity"/>
    <property type="evidence" value="ECO:0007669"/>
    <property type="project" value="UniProtKB-EC"/>
</dbReference>
<sequence>MSVAPRLPDLSGRTILVTGANGGIGFWTSAQLAAAGARVLLACRSAGRGDAAARTLRARVPGADVDVVSLDLASLASVDACVAAVREDLDAIVANAGLTPAGGRARHRRTTIDGFEELMGTNALGHFALVAGLAPRLRAGGRVVMLGSLAHRFSPLDLGDLAGERRMPALVRYGRSKTACMVIAAELDRRWRAAGSDRVALAAHPGYSVDALTPPQDPAHHPHGLDAARRRLSRAGRVLVQGKDAGAWPVARAESLIGRRRVRAARRRAAGIDEVAAAVPSGIGEQIVSRVRGEVWGRPVEGAPDVVAGGAFAAYTSVPGPGSRPRRGAGRRGGARRGVPRRPVDAPHHRARARARATPLEPQPESADALRTRRTC</sequence>
<evidence type="ECO:0000313" key="5">
    <source>
        <dbReference type="Proteomes" id="UP000195062"/>
    </source>
</evidence>
<dbReference type="Gene3D" id="3.40.50.720">
    <property type="entry name" value="NAD(P)-binding Rossmann-like Domain"/>
    <property type="match status" value="1"/>
</dbReference>
<feature type="compositionally biased region" description="Basic residues" evidence="3">
    <location>
        <begin position="324"/>
        <end position="340"/>
    </location>
</feature>
<keyword evidence="5" id="KW-1185">Reference proteome</keyword>
<dbReference type="PANTHER" id="PTHR43647">
    <property type="entry name" value="DEHYDROGENASE"/>
    <property type="match status" value="1"/>
</dbReference>
<dbReference type="PANTHER" id="PTHR43647:SF2">
    <property type="entry name" value="DEHYDROGENASE"/>
    <property type="match status" value="1"/>
</dbReference>
<dbReference type="SUPFAM" id="SSF51735">
    <property type="entry name" value="NAD(P)-binding Rossmann-fold domains"/>
    <property type="match status" value="1"/>
</dbReference>
<proteinExistence type="predicted"/>
<evidence type="ECO:0000256" key="2">
    <source>
        <dbReference type="ARBA" id="ARBA00023621"/>
    </source>
</evidence>
<dbReference type="Pfam" id="PF00106">
    <property type="entry name" value="adh_short"/>
    <property type="match status" value="1"/>
</dbReference>
<reference evidence="4 5" key="1">
    <citation type="submission" date="2016-08" db="EMBL/GenBank/DDBJ databases">
        <title>Genome sequence of Clavibacter michiganensis subsp. michiganensis strain CASJ007.</title>
        <authorList>
            <person name="Thapa S.P."/>
            <person name="Coaker G."/>
        </authorList>
    </citation>
    <scope>NUCLEOTIDE SEQUENCE [LARGE SCALE GENOMIC DNA]</scope>
    <source>
        <strain evidence="4">CASJ007</strain>
    </source>
</reference>
<accession>A0A251XE19</accession>
<evidence type="ECO:0000256" key="3">
    <source>
        <dbReference type="SAM" id="MobiDB-lite"/>
    </source>
</evidence>
<dbReference type="InterPro" id="IPR051593">
    <property type="entry name" value="Ergosterol_Biosynth_ERG27"/>
</dbReference>
<evidence type="ECO:0000256" key="1">
    <source>
        <dbReference type="ARBA" id="ARBA00023589"/>
    </source>
</evidence>
<dbReference type="EMBL" id="MDHH01000006">
    <property type="protein sequence ID" value="OUE00621.1"/>
    <property type="molecule type" value="Genomic_DNA"/>
</dbReference>
<evidence type="ECO:0000313" key="4">
    <source>
        <dbReference type="EMBL" id="OUE00621.1"/>
    </source>
</evidence>
<comment type="caution">
    <text evidence="4">The sequence shown here is derived from an EMBL/GenBank/DDBJ whole genome shotgun (WGS) entry which is preliminary data.</text>
</comment>
<organism evidence="4 5">
    <name type="scientific">Clavibacter michiganensis subsp. michiganensis</name>
    <dbReference type="NCBI Taxonomy" id="33013"/>
    <lineage>
        <taxon>Bacteria</taxon>
        <taxon>Bacillati</taxon>
        <taxon>Actinomycetota</taxon>
        <taxon>Actinomycetes</taxon>
        <taxon>Micrococcales</taxon>
        <taxon>Microbacteriaceae</taxon>
        <taxon>Clavibacter</taxon>
    </lineage>
</organism>
<dbReference type="Proteomes" id="UP000195062">
    <property type="component" value="Unassembled WGS sequence"/>
</dbReference>
<name>A0A251XE19_CLAMM</name>
<protein>
    <recommendedName>
        <fullName evidence="2">3beta-hydroxysteroid 3-dehydrogenase</fullName>
        <ecNumber evidence="2">1.1.1.270</ecNumber>
    </recommendedName>
</protein>
<comment type="pathway">
    <text evidence="1">Steroid biosynthesis; zymosterol biosynthesis; zymosterol from lanosterol: step 5/6.</text>
</comment>
<dbReference type="InterPro" id="IPR002347">
    <property type="entry name" value="SDR_fam"/>
</dbReference>